<dbReference type="Pfam" id="PF05964">
    <property type="entry name" value="FYRN"/>
    <property type="match status" value="1"/>
</dbReference>
<feature type="compositionally biased region" description="Acidic residues" evidence="3">
    <location>
        <begin position="246"/>
        <end position="280"/>
    </location>
</feature>
<dbReference type="Gene3D" id="3.30.160.360">
    <property type="match status" value="1"/>
</dbReference>
<protein>
    <recommendedName>
        <fullName evidence="4">U-box domain-containing protein</fullName>
    </recommendedName>
</protein>
<gene>
    <name evidence="5" type="ORF">CHLRE_05g239250v5</name>
</gene>
<feature type="compositionally biased region" description="Polar residues" evidence="3">
    <location>
        <begin position="545"/>
        <end position="556"/>
    </location>
</feature>
<feature type="compositionally biased region" description="Low complexity" evidence="3">
    <location>
        <begin position="906"/>
        <end position="916"/>
    </location>
</feature>
<dbReference type="GO" id="GO:0005634">
    <property type="term" value="C:nucleus"/>
    <property type="evidence" value="ECO:0000318"/>
    <property type="project" value="GO_Central"/>
</dbReference>
<evidence type="ECO:0000256" key="3">
    <source>
        <dbReference type="SAM" id="MobiDB-lite"/>
    </source>
</evidence>
<feature type="compositionally biased region" description="Acidic residues" evidence="3">
    <location>
        <begin position="287"/>
        <end position="297"/>
    </location>
</feature>
<feature type="region of interest" description="Disordered" evidence="3">
    <location>
        <begin position="898"/>
        <end position="984"/>
    </location>
</feature>
<name>A0A2K3DT26_CHLRE</name>
<dbReference type="GO" id="GO:0051726">
    <property type="term" value="P:regulation of cell cycle"/>
    <property type="evidence" value="ECO:0000318"/>
    <property type="project" value="GO_Central"/>
</dbReference>
<dbReference type="InterPro" id="IPR040092">
    <property type="entry name" value="TBRG1"/>
</dbReference>
<feature type="region of interest" description="Disordered" evidence="3">
    <location>
        <begin position="673"/>
        <end position="713"/>
    </location>
</feature>
<dbReference type="PROSITE" id="PS51543">
    <property type="entry name" value="FYRC"/>
    <property type="match status" value="1"/>
</dbReference>
<dbReference type="PANTHER" id="PTHR22715:SF0">
    <property type="entry name" value="TRANSFORMING GROWTH FACTOR BETA REGULATOR 1"/>
    <property type="match status" value="1"/>
</dbReference>
<dbReference type="PROSITE" id="PS51542">
    <property type="entry name" value="FYRN"/>
    <property type="match status" value="1"/>
</dbReference>
<dbReference type="AlphaFoldDB" id="A0A2K3DT26"/>
<dbReference type="InterPro" id="IPR013083">
    <property type="entry name" value="Znf_RING/FYVE/PHD"/>
</dbReference>
<dbReference type="KEGG" id="cre:CHLRE_05g239250v5"/>
<dbReference type="GO" id="GO:0016567">
    <property type="term" value="P:protein ubiquitination"/>
    <property type="evidence" value="ECO:0007669"/>
    <property type="project" value="UniProtKB-UniPathway"/>
</dbReference>
<feature type="compositionally biased region" description="Low complexity" evidence="3">
    <location>
        <begin position="643"/>
        <end position="660"/>
    </location>
</feature>
<dbReference type="UniPathway" id="UPA00143"/>
<dbReference type="InterPro" id="IPR003889">
    <property type="entry name" value="FYrich_C"/>
</dbReference>
<dbReference type="EMBL" id="CM008966">
    <property type="protein sequence ID" value="PNW83686.1"/>
    <property type="molecule type" value="Genomic_DNA"/>
</dbReference>
<dbReference type="Gene3D" id="3.30.40.10">
    <property type="entry name" value="Zinc/RING finger domain, C3HC4 (zinc finger)"/>
    <property type="match status" value="1"/>
</dbReference>
<dbReference type="RefSeq" id="XP_042924901.1">
    <property type="nucleotide sequence ID" value="XM_043062337.1"/>
</dbReference>
<feature type="region of interest" description="Disordered" evidence="3">
    <location>
        <begin position="476"/>
        <end position="514"/>
    </location>
</feature>
<dbReference type="PANTHER" id="PTHR22715">
    <property type="entry name" value="TRANSFORMING GROWTH FACTOR BETA REGULATED GENE 1"/>
    <property type="match status" value="1"/>
</dbReference>
<feature type="domain" description="U-box" evidence="4">
    <location>
        <begin position="1014"/>
        <end position="1074"/>
    </location>
</feature>
<dbReference type="SUPFAM" id="SSF57850">
    <property type="entry name" value="RING/U-box"/>
    <property type="match status" value="1"/>
</dbReference>
<dbReference type="OrthoDB" id="1678912at2759"/>
<feature type="region of interest" description="Disordered" evidence="3">
    <location>
        <begin position="173"/>
        <end position="336"/>
    </location>
</feature>
<dbReference type="STRING" id="3055.A0A2K3DT26"/>
<feature type="compositionally biased region" description="Acidic residues" evidence="3">
    <location>
        <begin position="605"/>
        <end position="621"/>
    </location>
</feature>
<accession>A0A2K3DT26</accession>
<feature type="compositionally biased region" description="Low complexity" evidence="3">
    <location>
        <begin position="174"/>
        <end position="188"/>
    </location>
</feature>
<feature type="compositionally biased region" description="Gly residues" evidence="3">
    <location>
        <begin position="189"/>
        <end position="198"/>
    </location>
</feature>
<feature type="compositionally biased region" description="Basic residues" evidence="3">
    <location>
        <begin position="626"/>
        <end position="642"/>
    </location>
</feature>
<dbReference type="InParanoid" id="A0A2K3DT26"/>
<feature type="region of interest" description="Disordered" evidence="3">
    <location>
        <begin position="124"/>
        <end position="152"/>
    </location>
</feature>
<feature type="region of interest" description="Disordered" evidence="3">
    <location>
        <begin position="601"/>
        <end position="660"/>
    </location>
</feature>
<reference evidence="5 6" key="1">
    <citation type="journal article" date="2007" name="Science">
        <title>The Chlamydomonas genome reveals the evolution of key animal and plant functions.</title>
        <authorList>
            <person name="Merchant S.S."/>
            <person name="Prochnik S.E."/>
            <person name="Vallon O."/>
            <person name="Harris E.H."/>
            <person name="Karpowicz S.J."/>
            <person name="Witman G.B."/>
            <person name="Terry A."/>
            <person name="Salamov A."/>
            <person name="Fritz-Laylin L.K."/>
            <person name="Marechal-Drouard L."/>
            <person name="Marshall W.F."/>
            <person name="Qu L.H."/>
            <person name="Nelson D.R."/>
            <person name="Sanderfoot A.A."/>
            <person name="Spalding M.H."/>
            <person name="Kapitonov V.V."/>
            <person name="Ren Q."/>
            <person name="Ferris P."/>
            <person name="Lindquist E."/>
            <person name="Shapiro H."/>
            <person name="Lucas S.M."/>
            <person name="Grimwood J."/>
            <person name="Schmutz J."/>
            <person name="Cardol P."/>
            <person name="Cerutti H."/>
            <person name="Chanfreau G."/>
            <person name="Chen C.L."/>
            <person name="Cognat V."/>
            <person name="Croft M.T."/>
            <person name="Dent R."/>
            <person name="Dutcher S."/>
            <person name="Fernandez E."/>
            <person name="Fukuzawa H."/>
            <person name="Gonzalez-Ballester D."/>
            <person name="Gonzalez-Halphen D."/>
            <person name="Hallmann A."/>
            <person name="Hanikenne M."/>
            <person name="Hippler M."/>
            <person name="Inwood W."/>
            <person name="Jabbari K."/>
            <person name="Kalanon M."/>
            <person name="Kuras R."/>
            <person name="Lefebvre P.A."/>
            <person name="Lemaire S.D."/>
            <person name="Lobanov A.V."/>
            <person name="Lohr M."/>
            <person name="Manuell A."/>
            <person name="Meier I."/>
            <person name="Mets L."/>
            <person name="Mittag M."/>
            <person name="Mittelmeier T."/>
            <person name="Moroney J.V."/>
            <person name="Moseley J."/>
            <person name="Napoli C."/>
            <person name="Nedelcu A.M."/>
            <person name="Niyogi K."/>
            <person name="Novoselov S.V."/>
            <person name="Paulsen I.T."/>
            <person name="Pazour G."/>
            <person name="Purton S."/>
            <person name="Ral J.P."/>
            <person name="Riano-Pachon D.M."/>
            <person name="Riekhof W."/>
            <person name="Rymarquis L."/>
            <person name="Schroda M."/>
            <person name="Stern D."/>
            <person name="Umen J."/>
            <person name="Willows R."/>
            <person name="Wilson N."/>
            <person name="Zimmer S.L."/>
            <person name="Allmer J."/>
            <person name="Balk J."/>
            <person name="Bisova K."/>
            <person name="Chen C.J."/>
            <person name="Elias M."/>
            <person name="Gendler K."/>
            <person name="Hauser C."/>
            <person name="Lamb M.R."/>
            <person name="Ledford H."/>
            <person name="Long J.C."/>
            <person name="Minagawa J."/>
            <person name="Page M.D."/>
            <person name="Pan J."/>
            <person name="Pootakham W."/>
            <person name="Roje S."/>
            <person name="Rose A."/>
            <person name="Stahlberg E."/>
            <person name="Terauchi A.M."/>
            <person name="Yang P."/>
            <person name="Ball S."/>
            <person name="Bowler C."/>
            <person name="Dieckmann C.L."/>
            <person name="Gladyshev V.N."/>
            <person name="Green P."/>
            <person name="Jorgensen R."/>
            <person name="Mayfield S."/>
            <person name="Mueller-Roeber B."/>
            <person name="Rajamani S."/>
            <person name="Sayre R.T."/>
            <person name="Brokstein P."/>
            <person name="Dubchak I."/>
            <person name="Goodstein D."/>
            <person name="Hornick L."/>
            <person name="Huang Y.W."/>
            <person name="Jhaveri J."/>
            <person name="Luo Y."/>
            <person name="Martinez D."/>
            <person name="Ngau W.C."/>
            <person name="Otillar B."/>
            <person name="Poliakov A."/>
            <person name="Porter A."/>
            <person name="Szajkowski L."/>
            <person name="Werner G."/>
            <person name="Zhou K."/>
            <person name="Grigoriev I.V."/>
            <person name="Rokhsar D.S."/>
            <person name="Grossman A.R."/>
        </authorList>
    </citation>
    <scope>NUCLEOTIDE SEQUENCE [LARGE SCALE GENOMIC DNA]</scope>
    <source>
        <strain evidence="6">CC-503</strain>
    </source>
</reference>
<dbReference type="GO" id="GO:0004842">
    <property type="term" value="F:ubiquitin-protein transferase activity"/>
    <property type="evidence" value="ECO:0007669"/>
    <property type="project" value="InterPro"/>
</dbReference>
<feature type="compositionally biased region" description="Acidic residues" evidence="3">
    <location>
        <begin position="955"/>
        <end position="972"/>
    </location>
</feature>
<dbReference type="Pfam" id="PF05965">
    <property type="entry name" value="FYRC"/>
    <property type="match status" value="1"/>
</dbReference>
<sequence length="1082" mass="110564">MSHESGASEAQAPMNLVDLFQEGDTCIERRRTDNLFRQLDERQLTEDEQSIIQQRVDLQRKMFQEYERREKQRKVRELQEVCPDLDEEAATRALELCHWKEEDAAVRISSDPAFLRRACTGAVEEAPAPEQARRPRTTTRAPVGPRPKKVDPNQVGAVFIGRFKARLGPHQLSAMERQQRTATATAAAGGAGGSGQGRRGGRAAKADADAAAAKAAAAAEEEAQQHEEAQAAAAAAAEQQLAAEGADVDMADAEGEQAPEGAEGDCESEDGDDADAEEAEPNSADLSDNEPQYEDDVMLPVLSPPPAARQGRQQQDGQQEGEPEGEGVPGPSPRFQYRLVAETPNGGVQSVATTEWNALRNAGSGADQGGAAGQEAAAGAAAGINGAAAPTPVGGGGCAPNAATGLAMAGAGAAEGEEVSSPRQHLQLSGPFTVTRSGAKQAASLQQTGAAAVAAAAAAKALAACATSAPAAAKPEAVAAAPQQEEAKREPPQAVPAPAPAAAPTGRGSRARRAAAETALFLASARRAARSGSADSGFGEDPIASGSQSDAETATDGSDFEAEIEAEARGAAAASACAAAVGGRAGRAGVAAAVLAAAAAGSSSESDDDFVDDEASDDDFLEGGGRKRRGGGGRQPARKRGRAAAPVTAQAAPAAAPVETAVPAAAEVGTSGRDAAGAEAAHDSEATETEDEGAANGRGRAAAKGKKAGGRGGRAAAASKAGAAGAAGGGAISASGHTCRGRVKQKGVKRAELLAVGKLVPRQGWFNAGYIFPAGFKASTSFRSSVDLDALTVHTCEILGEGGQYWPQPTYVVTAADRPDEPLVAKSCTGCWTAVLKRINAEIEGRRAAGEQLPPPPKTAIAGPEYFGLNQPDICASIEALDPERLCAVYWDGKMDREAARGGQPGPARARATGTAAAGGEGGAAPAKAPRAPRNSTGGGGGRGKRAGRRGSGAVEEEDEPEGANGDEDPEETYAGNRWSAVSRAERYRKRREDAGEDAAALLAEVNATNPLPGFLDPITLEPVVNPAISPFGHVMGLATWRAVLAEQGRCPFTKKSLKAEALTVLTKNNIERYRSRIVNAI</sequence>
<feature type="compositionally biased region" description="Low complexity" evidence="3">
    <location>
        <begin position="209"/>
        <end position="218"/>
    </location>
</feature>
<dbReference type="InterPro" id="IPR003613">
    <property type="entry name" value="Ubox_domain"/>
</dbReference>
<evidence type="ECO:0000313" key="6">
    <source>
        <dbReference type="Proteomes" id="UP000006906"/>
    </source>
</evidence>
<evidence type="ECO:0000256" key="2">
    <source>
        <dbReference type="ARBA" id="ARBA00023242"/>
    </source>
</evidence>
<evidence type="ECO:0000256" key="1">
    <source>
        <dbReference type="ARBA" id="ARBA00004123"/>
    </source>
</evidence>
<feature type="compositionally biased region" description="Low complexity" evidence="3">
    <location>
        <begin position="230"/>
        <end position="245"/>
    </location>
</feature>
<dbReference type="GO" id="GO:0140993">
    <property type="term" value="F:histone modifying activity"/>
    <property type="evidence" value="ECO:0007669"/>
    <property type="project" value="UniProtKB-ARBA"/>
</dbReference>
<organism evidence="5 6">
    <name type="scientific">Chlamydomonas reinhardtii</name>
    <name type="common">Chlamydomonas smithii</name>
    <dbReference type="NCBI Taxonomy" id="3055"/>
    <lineage>
        <taxon>Eukaryota</taxon>
        <taxon>Viridiplantae</taxon>
        <taxon>Chlorophyta</taxon>
        <taxon>core chlorophytes</taxon>
        <taxon>Chlorophyceae</taxon>
        <taxon>CS clade</taxon>
        <taxon>Chlamydomonadales</taxon>
        <taxon>Chlamydomonadaceae</taxon>
        <taxon>Chlamydomonas</taxon>
    </lineage>
</organism>
<keyword evidence="6" id="KW-1185">Reference proteome</keyword>
<feature type="compositionally biased region" description="Low complexity" evidence="3">
    <location>
        <begin position="308"/>
        <end position="318"/>
    </location>
</feature>
<evidence type="ECO:0000259" key="4">
    <source>
        <dbReference type="SMART" id="SM00504"/>
    </source>
</evidence>
<dbReference type="Proteomes" id="UP000006906">
    <property type="component" value="Chromosome 5"/>
</dbReference>
<comment type="subcellular location">
    <subcellularLocation>
        <location evidence="1">Nucleus</location>
    </subcellularLocation>
</comment>
<proteinExistence type="predicted"/>
<dbReference type="Gramene" id="PNW83686">
    <property type="protein sequence ID" value="PNW83686"/>
    <property type="gene ID" value="CHLRE_05g239250v5"/>
</dbReference>
<feature type="compositionally biased region" description="Low complexity" evidence="3">
    <location>
        <begin position="924"/>
        <end position="934"/>
    </location>
</feature>
<dbReference type="InterPro" id="IPR003888">
    <property type="entry name" value="FYrich_N"/>
</dbReference>
<dbReference type="GeneID" id="66053412"/>
<evidence type="ECO:0000313" key="5">
    <source>
        <dbReference type="EMBL" id="PNW83686.1"/>
    </source>
</evidence>
<keyword evidence="2" id="KW-0539">Nucleus</keyword>
<feature type="region of interest" description="Disordered" evidence="3">
    <location>
        <begin position="531"/>
        <end position="559"/>
    </location>
</feature>
<dbReference type="SMART" id="SM00542">
    <property type="entry name" value="FYRC"/>
    <property type="match status" value="1"/>
</dbReference>
<dbReference type="SMART" id="SM00504">
    <property type="entry name" value="Ubox"/>
    <property type="match status" value="1"/>
</dbReference>